<evidence type="ECO:0000256" key="1">
    <source>
        <dbReference type="SAM" id="MobiDB-lite"/>
    </source>
</evidence>
<proteinExistence type="predicted"/>
<dbReference type="Pfam" id="PF06663">
    <property type="entry name" value="CNK2_3_dom"/>
    <property type="match status" value="1"/>
</dbReference>
<comment type="caution">
    <text evidence="3">The sequence shown here is derived from an EMBL/GenBank/DDBJ whole genome shotgun (WGS) entry which is preliminary data.</text>
</comment>
<feature type="domain" description="DUF1170" evidence="2">
    <location>
        <begin position="22"/>
        <end position="67"/>
    </location>
</feature>
<reference evidence="3" key="1">
    <citation type="submission" date="2022-08" db="EMBL/GenBank/DDBJ databases">
        <title>Genome sequencing of akame (Lates japonicus).</title>
        <authorList>
            <person name="Hashiguchi Y."/>
            <person name="Takahashi H."/>
        </authorList>
    </citation>
    <scope>NUCLEOTIDE SEQUENCE</scope>
    <source>
        <strain evidence="3">Kochi</strain>
    </source>
</reference>
<dbReference type="AlphaFoldDB" id="A0AAD3M476"/>
<keyword evidence="4" id="KW-1185">Reference proteome</keyword>
<sequence>MGSKYQSSEAGDKGNLPGDDPQSDVHVAEGSESPNSYLDQECRRRFPLVEEDAILYCYEYDQNQDVSSVHEGSTPPIVSQHHHPHTPQDSLAVSEFFAAFSSEDKTPEDFLLGQPEQNRKTERAAHPPFGPRPPDGRLFVYVSSDSVISTMCWRFAAVKVKEEE</sequence>
<feature type="region of interest" description="Disordered" evidence="1">
    <location>
        <begin position="66"/>
        <end position="88"/>
    </location>
</feature>
<name>A0AAD3M476_LATJO</name>
<dbReference type="EMBL" id="BRZM01000003">
    <property type="protein sequence ID" value="GLD46940.1"/>
    <property type="molecule type" value="Genomic_DNA"/>
</dbReference>
<dbReference type="GO" id="GO:0016301">
    <property type="term" value="F:kinase activity"/>
    <property type="evidence" value="ECO:0007669"/>
    <property type="project" value="UniProtKB-KW"/>
</dbReference>
<gene>
    <name evidence="3" type="ORF">AKAME5_000121000</name>
</gene>
<dbReference type="Proteomes" id="UP001279410">
    <property type="component" value="Unassembled WGS sequence"/>
</dbReference>
<keyword evidence="3" id="KW-0808">Transferase</keyword>
<dbReference type="GO" id="GO:0009966">
    <property type="term" value="P:regulation of signal transduction"/>
    <property type="evidence" value="ECO:0007669"/>
    <property type="project" value="InterPro"/>
</dbReference>
<dbReference type="GO" id="GO:0016020">
    <property type="term" value="C:membrane"/>
    <property type="evidence" value="ECO:0007669"/>
    <property type="project" value="InterPro"/>
</dbReference>
<organism evidence="3 4">
    <name type="scientific">Lates japonicus</name>
    <name type="common">Japanese lates</name>
    <dbReference type="NCBI Taxonomy" id="270547"/>
    <lineage>
        <taxon>Eukaryota</taxon>
        <taxon>Metazoa</taxon>
        <taxon>Chordata</taxon>
        <taxon>Craniata</taxon>
        <taxon>Vertebrata</taxon>
        <taxon>Euteleostomi</taxon>
        <taxon>Actinopterygii</taxon>
        <taxon>Neopterygii</taxon>
        <taxon>Teleostei</taxon>
        <taxon>Neoteleostei</taxon>
        <taxon>Acanthomorphata</taxon>
        <taxon>Carangaria</taxon>
        <taxon>Carangaria incertae sedis</taxon>
        <taxon>Centropomidae</taxon>
        <taxon>Lates</taxon>
    </lineage>
</organism>
<protein>
    <submittedName>
        <fullName evidence="3">Connector enhancer of kinase suppressor of ras 2-like isoform X1</fullName>
    </submittedName>
</protein>
<feature type="region of interest" description="Disordered" evidence="1">
    <location>
        <begin position="1"/>
        <end position="42"/>
    </location>
</feature>
<evidence type="ECO:0000259" key="2">
    <source>
        <dbReference type="Pfam" id="PF06663"/>
    </source>
</evidence>
<dbReference type="InterPro" id="IPR010599">
    <property type="entry name" value="CNK2/3_dom"/>
</dbReference>
<keyword evidence="3" id="KW-0418">Kinase</keyword>
<evidence type="ECO:0000313" key="4">
    <source>
        <dbReference type="Proteomes" id="UP001279410"/>
    </source>
</evidence>
<evidence type="ECO:0000313" key="3">
    <source>
        <dbReference type="EMBL" id="GLD46940.1"/>
    </source>
</evidence>
<dbReference type="GO" id="GO:0005737">
    <property type="term" value="C:cytoplasm"/>
    <property type="evidence" value="ECO:0007669"/>
    <property type="project" value="InterPro"/>
</dbReference>
<accession>A0AAD3M476</accession>